<dbReference type="InterPro" id="IPR038732">
    <property type="entry name" value="HpyO/CreE_NAD-binding"/>
</dbReference>
<reference evidence="2 3" key="1">
    <citation type="submission" date="2018-12" db="EMBL/GenBank/DDBJ databases">
        <title>Dyella dinghuensis sp. nov. DHOA06 and Dyella choica sp. nov. 4M-K27, isolated from forest soil.</title>
        <authorList>
            <person name="Qiu L.-H."/>
            <person name="Gao Z.-H."/>
        </authorList>
    </citation>
    <scope>NUCLEOTIDE SEQUENCE [LARGE SCALE GENOMIC DNA]</scope>
    <source>
        <strain evidence="2 3">4M-K27</strain>
    </source>
</reference>
<dbReference type="Gene3D" id="3.50.50.60">
    <property type="entry name" value="FAD/NAD(P)-binding domain"/>
    <property type="match status" value="1"/>
</dbReference>
<dbReference type="EMBL" id="RYYV01000016">
    <property type="protein sequence ID" value="RUL72177.1"/>
    <property type="molecule type" value="Genomic_DNA"/>
</dbReference>
<protein>
    <submittedName>
        <fullName evidence="2">Pyridine nucleotide-disulfide oxidoreductase</fullName>
    </submittedName>
</protein>
<evidence type="ECO:0000313" key="3">
    <source>
        <dbReference type="Proteomes" id="UP000274358"/>
    </source>
</evidence>
<dbReference type="PANTHER" id="PTHR40254:SF1">
    <property type="entry name" value="BLR0577 PROTEIN"/>
    <property type="match status" value="1"/>
</dbReference>
<dbReference type="OrthoDB" id="101972at2"/>
<dbReference type="AlphaFoldDB" id="A0A3S0S808"/>
<dbReference type="SUPFAM" id="SSF51905">
    <property type="entry name" value="FAD/NAD(P)-binding domain"/>
    <property type="match status" value="2"/>
</dbReference>
<accession>A0A3S0S808</accession>
<keyword evidence="3" id="KW-1185">Reference proteome</keyword>
<dbReference type="Proteomes" id="UP000274358">
    <property type="component" value="Unassembled WGS sequence"/>
</dbReference>
<gene>
    <name evidence="2" type="ORF">EKH80_17790</name>
</gene>
<dbReference type="RefSeq" id="WP_126686136.1">
    <property type="nucleotide sequence ID" value="NZ_RYYV01000016.1"/>
</dbReference>
<proteinExistence type="predicted"/>
<organism evidence="2 3">
    <name type="scientific">Dyella choica</name>
    <dbReference type="NCBI Taxonomy" id="1927959"/>
    <lineage>
        <taxon>Bacteria</taxon>
        <taxon>Pseudomonadati</taxon>
        <taxon>Pseudomonadota</taxon>
        <taxon>Gammaproteobacteria</taxon>
        <taxon>Lysobacterales</taxon>
        <taxon>Rhodanobacteraceae</taxon>
        <taxon>Dyella</taxon>
    </lineage>
</organism>
<dbReference type="InterPro" id="IPR052189">
    <property type="entry name" value="L-asp_N-monooxygenase_NS-form"/>
</dbReference>
<feature type="domain" description="FAD-dependent urate hydroxylase HpyO/Asp monooxygenase CreE-like FAD/NAD(P)-binding" evidence="1">
    <location>
        <begin position="5"/>
        <end position="153"/>
    </location>
</feature>
<dbReference type="Pfam" id="PF13454">
    <property type="entry name" value="NAD_binding_9"/>
    <property type="match status" value="1"/>
</dbReference>
<dbReference type="PANTHER" id="PTHR40254">
    <property type="entry name" value="BLR0577 PROTEIN"/>
    <property type="match status" value="1"/>
</dbReference>
<dbReference type="InterPro" id="IPR036188">
    <property type="entry name" value="FAD/NAD-bd_sf"/>
</dbReference>
<sequence>MSDIAIIGGGAAGAALFGALISRDTPDCVHWLTGGALPVGRGVAYGTPHDHHLLNVRAAGMGLYLDPHEDFVGYSARHRPGTMPTDFLPRRLFGEYIQSQLDQRIRSADQQGRRFAILPSMAASIKHTHNGYQIALDNGDTVTAKQVVLALGALSPRPLRTISKRALASGAYVLDPWSLALRPVHPRRLIVIGTGLTAIDTLISASIRWPDIELVAVSRHGLLPFVHPVLPVDPFPLQAELNARLLACDGPAAVLGEIRRTFREHQDMDWRSVIDGMRPINTRLWQAFTPRQRKQFLRHVRWVWESSRHRLAPQSAEIIQQLRDEGRLQIYAARVLDVDGEGPLDVTVRSRANQIVTTLQSDLVVQATGLDTAVAFAEHPMLSVLLHEGLAVPDPLQLGVLAQSDGRLINAAGEIQHGLYAIGSLLRGNLWECTAMPEIRSTADTLATRLTLPRMAKEASFTLSA</sequence>
<evidence type="ECO:0000259" key="1">
    <source>
        <dbReference type="Pfam" id="PF13454"/>
    </source>
</evidence>
<evidence type="ECO:0000313" key="2">
    <source>
        <dbReference type="EMBL" id="RUL72177.1"/>
    </source>
</evidence>
<name>A0A3S0S808_9GAMM</name>
<comment type="caution">
    <text evidence="2">The sequence shown here is derived from an EMBL/GenBank/DDBJ whole genome shotgun (WGS) entry which is preliminary data.</text>
</comment>